<keyword evidence="4 7" id="KW-0812">Transmembrane</keyword>
<keyword evidence="10" id="KW-1185">Reference proteome</keyword>
<feature type="transmembrane region" description="Helical" evidence="7">
    <location>
        <begin position="94"/>
        <end position="116"/>
    </location>
</feature>
<dbReference type="SUPFAM" id="SSF161098">
    <property type="entry name" value="MetI-like"/>
    <property type="match status" value="1"/>
</dbReference>
<protein>
    <submittedName>
        <fullName evidence="9">Carbohydrate ABC transporter membrane protein 1 (CUT1 family)</fullName>
    </submittedName>
</protein>
<dbReference type="GO" id="GO:0005886">
    <property type="term" value="C:plasma membrane"/>
    <property type="evidence" value="ECO:0007669"/>
    <property type="project" value="UniProtKB-SubCell"/>
</dbReference>
<organism evidence="9 10">
    <name type="scientific">Muricomes intestini</name>
    <dbReference type="NCBI Taxonomy" id="1796634"/>
    <lineage>
        <taxon>Bacteria</taxon>
        <taxon>Bacillati</taxon>
        <taxon>Bacillota</taxon>
        <taxon>Clostridia</taxon>
        <taxon>Lachnospirales</taxon>
        <taxon>Lachnospiraceae</taxon>
        <taxon>Muricomes</taxon>
    </lineage>
</organism>
<dbReference type="InterPro" id="IPR035906">
    <property type="entry name" value="MetI-like_sf"/>
</dbReference>
<keyword evidence="3" id="KW-1003">Cell membrane</keyword>
<dbReference type="PANTHER" id="PTHR30193:SF37">
    <property type="entry name" value="INNER MEMBRANE ABC TRANSPORTER PERMEASE PROTEIN YCJO"/>
    <property type="match status" value="1"/>
</dbReference>
<dbReference type="PANTHER" id="PTHR30193">
    <property type="entry name" value="ABC TRANSPORTER PERMEASE PROTEIN"/>
    <property type="match status" value="1"/>
</dbReference>
<comment type="similarity">
    <text evidence="7">Belongs to the binding-protein-dependent transport system permease family.</text>
</comment>
<dbReference type="InterPro" id="IPR000515">
    <property type="entry name" value="MetI-like"/>
</dbReference>
<name>A0A4R3K0V8_9FIRM</name>
<reference evidence="9 10" key="1">
    <citation type="submission" date="2019-03" db="EMBL/GenBank/DDBJ databases">
        <title>Genomic Encyclopedia of Type Strains, Phase IV (KMG-IV): sequencing the most valuable type-strain genomes for metagenomic binning, comparative biology and taxonomic classification.</title>
        <authorList>
            <person name="Goeker M."/>
        </authorList>
    </citation>
    <scope>NUCLEOTIDE SEQUENCE [LARGE SCALE GENOMIC DNA]</scope>
    <source>
        <strain evidence="9 10">DSM 29489</strain>
    </source>
</reference>
<comment type="caution">
    <text evidence="9">The sequence shown here is derived from an EMBL/GenBank/DDBJ whole genome shotgun (WGS) entry which is preliminary data.</text>
</comment>
<evidence type="ECO:0000256" key="1">
    <source>
        <dbReference type="ARBA" id="ARBA00004651"/>
    </source>
</evidence>
<evidence type="ECO:0000256" key="4">
    <source>
        <dbReference type="ARBA" id="ARBA00022692"/>
    </source>
</evidence>
<feature type="domain" description="ABC transmembrane type-1" evidence="8">
    <location>
        <begin position="90"/>
        <end position="304"/>
    </location>
</feature>
<evidence type="ECO:0000313" key="9">
    <source>
        <dbReference type="EMBL" id="TCS74709.1"/>
    </source>
</evidence>
<evidence type="ECO:0000256" key="3">
    <source>
        <dbReference type="ARBA" id="ARBA00022475"/>
    </source>
</evidence>
<accession>A0A4R3K0V8</accession>
<feature type="transmembrane region" description="Helical" evidence="7">
    <location>
        <begin position="177"/>
        <end position="197"/>
    </location>
</feature>
<evidence type="ECO:0000259" key="8">
    <source>
        <dbReference type="PROSITE" id="PS50928"/>
    </source>
</evidence>
<keyword evidence="6 7" id="KW-0472">Membrane</keyword>
<dbReference type="AlphaFoldDB" id="A0A4R3K0V8"/>
<evidence type="ECO:0000256" key="5">
    <source>
        <dbReference type="ARBA" id="ARBA00022989"/>
    </source>
</evidence>
<feature type="transmembrane region" description="Helical" evidence="7">
    <location>
        <begin position="33"/>
        <end position="57"/>
    </location>
</feature>
<dbReference type="EMBL" id="SLZZ01000035">
    <property type="protein sequence ID" value="TCS74709.1"/>
    <property type="molecule type" value="Genomic_DNA"/>
</dbReference>
<feature type="transmembrane region" description="Helical" evidence="7">
    <location>
        <begin position="128"/>
        <end position="147"/>
    </location>
</feature>
<keyword evidence="2 7" id="KW-0813">Transport</keyword>
<comment type="subcellular location">
    <subcellularLocation>
        <location evidence="1 7">Cell membrane</location>
        <topology evidence="1 7">Multi-pass membrane protein</topology>
    </subcellularLocation>
</comment>
<feature type="transmembrane region" description="Helical" evidence="7">
    <location>
        <begin position="283"/>
        <end position="303"/>
    </location>
</feature>
<dbReference type="PROSITE" id="PS50928">
    <property type="entry name" value="ABC_TM1"/>
    <property type="match status" value="1"/>
</dbReference>
<dbReference type="Gene3D" id="1.10.3720.10">
    <property type="entry name" value="MetI-like"/>
    <property type="match status" value="1"/>
</dbReference>
<dbReference type="Proteomes" id="UP000295726">
    <property type="component" value="Unassembled WGS sequence"/>
</dbReference>
<evidence type="ECO:0000256" key="2">
    <source>
        <dbReference type="ARBA" id="ARBA00022448"/>
    </source>
</evidence>
<sequence length="314" mass="34822">MGRRLCGGSFCAHNRAFERGGSMKSVLGNKKSIAVFVLPAFIIYAVFALFPIGYNVYMSLFDTNLMSPGKFVGLKNYISLFQDSTFTHALRNNILMVVGSLIAHMPLAMFFANAIFKKIKGAAFFQTVFFLPSVICGVAVGLTWSFIYNGNYGLLNAFLKLIGLGDLQQVWLSNKNLALFCIIIVVMWQYVGYHMIIQLAAMRNIDSSYYEAAEIDGATAWQQFKSITFPMIKPILKIDAVLIITGSLKYYDLVAVMTGGGPNHATDVMSTYMYYEAFNILKYGYACAIGVILMLLCICSVGLSNKVFKSEKDS</sequence>
<dbReference type="GO" id="GO:0055085">
    <property type="term" value="P:transmembrane transport"/>
    <property type="evidence" value="ECO:0007669"/>
    <property type="project" value="InterPro"/>
</dbReference>
<gene>
    <name evidence="9" type="ORF">EDD59_13523</name>
</gene>
<dbReference type="Pfam" id="PF00528">
    <property type="entry name" value="BPD_transp_1"/>
    <property type="match status" value="1"/>
</dbReference>
<dbReference type="CDD" id="cd06261">
    <property type="entry name" value="TM_PBP2"/>
    <property type="match status" value="1"/>
</dbReference>
<dbReference type="InterPro" id="IPR051393">
    <property type="entry name" value="ABC_transporter_permease"/>
</dbReference>
<proteinExistence type="inferred from homology"/>
<evidence type="ECO:0000256" key="7">
    <source>
        <dbReference type="RuleBase" id="RU363032"/>
    </source>
</evidence>
<keyword evidence="5 7" id="KW-1133">Transmembrane helix</keyword>
<evidence type="ECO:0000313" key="10">
    <source>
        <dbReference type="Proteomes" id="UP000295726"/>
    </source>
</evidence>
<evidence type="ECO:0000256" key="6">
    <source>
        <dbReference type="ARBA" id="ARBA00023136"/>
    </source>
</evidence>